<proteinExistence type="predicted"/>
<sequence length="281" mass="28937">MPAFDTPDPITADIDIFTGRIRIHASDRADTVVEVRPGDPSAEASVQAAERTEVGFTGGRLLVRGPRSKGLVSLLNWRGSIEVTVELPAGSRIGARGAADVLATGRLGEAVVHSSNGDIRLEETGRVDLKADNGDISVTRAAGSADVGAANGAVRIGAVEGTGTVTSSNGDISVGEATGDLRLNAATGDITVGRALADITAKSAYGRVRVGEVVRGAARLETGYGKARIGIAAGTATWLDLHSKHGLVRHDLAAGQTPDKSEATVEVHAHTNYGDIEVHRS</sequence>
<dbReference type="Pfam" id="PF13349">
    <property type="entry name" value="DUF4097"/>
    <property type="match status" value="1"/>
</dbReference>
<gene>
    <name evidence="2" type="ORF">E1298_11785</name>
</gene>
<feature type="domain" description="DUF4097" evidence="1">
    <location>
        <begin position="40"/>
        <end position="212"/>
    </location>
</feature>
<reference evidence="2 3" key="1">
    <citation type="submission" date="2019-03" db="EMBL/GenBank/DDBJ databases">
        <title>Draft genome sequences of novel Actinobacteria.</title>
        <authorList>
            <person name="Sahin N."/>
            <person name="Ay H."/>
            <person name="Saygin H."/>
        </authorList>
    </citation>
    <scope>NUCLEOTIDE SEQUENCE [LARGE SCALE GENOMIC DNA]</scope>
    <source>
        <strain evidence="2 3">H3C3</strain>
    </source>
</reference>
<dbReference type="AlphaFoldDB" id="A0A4V2YY15"/>
<evidence type="ECO:0000313" key="3">
    <source>
        <dbReference type="Proteomes" id="UP000294513"/>
    </source>
</evidence>
<dbReference type="Proteomes" id="UP000294513">
    <property type="component" value="Unassembled WGS sequence"/>
</dbReference>
<comment type="caution">
    <text evidence="2">The sequence shown here is derived from an EMBL/GenBank/DDBJ whole genome shotgun (WGS) entry which is preliminary data.</text>
</comment>
<accession>A0A4V2YY15</accession>
<organism evidence="2 3">
    <name type="scientific">Actinomadura rubrisoli</name>
    <dbReference type="NCBI Taxonomy" id="2530368"/>
    <lineage>
        <taxon>Bacteria</taxon>
        <taxon>Bacillati</taxon>
        <taxon>Actinomycetota</taxon>
        <taxon>Actinomycetes</taxon>
        <taxon>Streptosporangiales</taxon>
        <taxon>Thermomonosporaceae</taxon>
        <taxon>Actinomadura</taxon>
    </lineage>
</organism>
<dbReference type="RefSeq" id="WP_131892294.1">
    <property type="nucleotide sequence ID" value="NZ_SMKU01000044.1"/>
</dbReference>
<evidence type="ECO:0000313" key="2">
    <source>
        <dbReference type="EMBL" id="TDD91467.1"/>
    </source>
</evidence>
<dbReference type="InterPro" id="IPR025164">
    <property type="entry name" value="Toastrack_DUF4097"/>
</dbReference>
<dbReference type="EMBL" id="SMKU01000044">
    <property type="protein sequence ID" value="TDD91467.1"/>
    <property type="molecule type" value="Genomic_DNA"/>
</dbReference>
<keyword evidence="3" id="KW-1185">Reference proteome</keyword>
<protein>
    <recommendedName>
        <fullName evidence="1">DUF4097 domain-containing protein</fullName>
    </recommendedName>
</protein>
<evidence type="ECO:0000259" key="1">
    <source>
        <dbReference type="Pfam" id="PF13349"/>
    </source>
</evidence>
<name>A0A4V2YY15_9ACTN</name>
<dbReference type="OrthoDB" id="3252095at2"/>
<dbReference type="Gene3D" id="2.160.20.120">
    <property type="match status" value="1"/>
</dbReference>